<dbReference type="InterPro" id="IPR001849">
    <property type="entry name" value="PH_domain"/>
</dbReference>
<keyword evidence="3" id="KW-1185">Reference proteome</keyword>
<dbReference type="EMBL" id="WIXP02000001">
    <property type="protein sequence ID" value="KAF6217144.1"/>
    <property type="molecule type" value="Genomic_DNA"/>
</dbReference>
<dbReference type="Pfam" id="PF00169">
    <property type="entry name" value="PH"/>
    <property type="match status" value="1"/>
</dbReference>
<feature type="region of interest" description="Disordered" evidence="1">
    <location>
        <begin position="137"/>
        <end position="165"/>
    </location>
</feature>
<sequence length="563" mass="63124">MFSSAMPNKTDNSEIVHEGWLTKSPPTKRIWRARWRRRWFVLRISGELPGQYFLYYYTDRSRRTLKGQIDLDQCEQVDAGLQFENSKHKYQYMFDVRTPKRVYYLAAETESDMNKWVDCVCQVCGLKSYPQEENAYSGEETSSLVEEVNQSTESPPVSPSSTASGPYIPISECITGKPLSNNASLDEYYDSPRRLQPPGTIELRASGSTTPPLQSPGTDAESVFTDEEWTNPKPAVNWDTFPQPSDSSLEDVKASVIMGKRSYTKPVAPPRPPKPQHLVLQDSTVMHTYTNLGSPREVAHGSGGNVVNEMYDFPRSHQFNGEQENIDPVPAPNPRHSYTNAAPSHVGGIVFNYDFAHNLSGDEPVSPNSEASSNAQYSNMSSPISSGQPPVVNRGLKPGRKTSESVSNEPSPQCPNVDLNHLRNLKPMPSQRTKDDQAPLKLCAPPLRRPDYNSHNLRFHSTHSPTSKSYGDSIDMDSNIDDHDVVSFDSSRFSLMSSLHRSPAKKKEIQYLDLDLDSTENGTHTSSASEASLTVYKQVDFVKTEAFNRTRQKVEEERNNAQM</sequence>
<dbReference type="GO" id="GO:0007165">
    <property type="term" value="P:signal transduction"/>
    <property type="evidence" value="ECO:0007669"/>
    <property type="project" value="TreeGrafter"/>
</dbReference>
<feature type="compositionally biased region" description="Polar residues" evidence="1">
    <location>
        <begin position="206"/>
        <end position="217"/>
    </location>
</feature>
<dbReference type="AlphaFoldDB" id="A0A6A4K1X1"/>
<evidence type="ECO:0000256" key="1">
    <source>
        <dbReference type="SAM" id="MobiDB-lite"/>
    </source>
</evidence>
<dbReference type="InterPro" id="IPR011993">
    <property type="entry name" value="PH-like_dom_sf"/>
</dbReference>
<dbReference type="Gene3D" id="2.30.29.30">
    <property type="entry name" value="Pleckstrin-homology domain (PH domain)/Phosphotyrosine-binding domain (PTB)"/>
    <property type="match status" value="1"/>
</dbReference>
<dbReference type="PROSITE" id="PS50003">
    <property type="entry name" value="PH_DOMAIN"/>
    <property type="match status" value="1"/>
</dbReference>
<comment type="caution">
    <text evidence="2">The sequence shown here is derived from an EMBL/GenBank/DDBJ whole genome shotgun (WGS) entry which is preliminary data.</text>
</comment>
<name>A0A6A4K1X1_APOLU</name>
<dbReference type="GO" id="GO:0035591">
    <property type="term" value="F:signaling adaptor activity"/>
    <property type="evidence" value="ECO:0007669"/>
    <property type="project" value="TreeGrafter"/>
</dbReference>
<dbReference type="FunFam" id="2.30.29.30:FF:000286">
    <property type="entry name" value="PH-protein kinase domain containing protein"/>
    <property type="match status" value="1"/>
</dbReference>
<proteinExistence type="predicted"/>
<dbReference type="PANTHER" id="PTHR45960:SF2">
    <property type="entry name" value="PROTEIN DAUGHTER OF SEVENLESS"/>
    <property type="match status" value="1"/>
</dbReference>
<dbReference type="OrthoDB" id="67516at2759"/>
<feature type="compositionally biased region" description="Low complexity" evidence="1">
    <location>
        <begin position="151"/>
        <end position="165"/>
    </location>
</feature>
<organism evidence="2 3">
    <name type="scientific">Apolygus lucorum</name>
    <name type="common">Small green plant bug</name>
    <name type="synonym">Lygocoris lucorum</name>
    <dbReference type="NCBI Taxonomy" id="248454"/>
    <lineage>
        <taxon>Eukaryota</taxon>
        <taxon>Metazoa</taxon>
        <taxon>Ecdysozoa</taxon>
        <taxon>Arthropoda</taxon>
        <taxon>Hexapoda</taxon>
        <taxon>Insecta</taxon>
        <taxon>Pterygota</taxon>
        <taxon>Neoptera</taxon>
        <taxon>Paraneoptera</taxon>
        <taxon>Hemiptera</taxon>
        <taxon>Heteroptera</taxon>
        <taxon>Panheteroptera</taxon>
        <taxon>Cimicomorpha</taxon>
        <taxon>Miridae</taxon>
        <taxon>Mirini</taxon>
        <taxon>Apolygus</taxon>
    </lineage>
</organism>
<dbReference type="SMART" id="SM00233">
    <property type="entry name" value="PH"/>
    <property type="match status" value="1"/>
</dbReference>
<evidence type="ECO:0000313" key="3">
    <source>
        <dbReference type="Proteomes" id="UP000466442"/>
    </source>
</evidence>
<feature type="region of interest" description="Disordered" evidence="1">
    <location>
        <begin position="181"/>
        <end position="222"/>
    </location>
</feature>
<gene>
    <name evidence="2" type="ORF">GE061_001498</name>
</gene>
<dbReference type="SUPFAM" id="SSF50729">
    <property type="entry name" value="PH domain-like"/>
    <property type="match status" value="1"/>
</dbReference>
<feature type="compositionally biased region" description="Polar residues" evidence="1">
    <location>
        <begin position="139"/>
        <end position="150"/>
    </location>
</feature>
<dbReference type="GO" id="GO:0005737">
    <property type="term" value="C:cytoplasm"/>
    <property type="evidence" value="ECO:0007669"/>
    <property type="project" value="TreeGrafter"/>
</dbReference>
<feature type="region of interest" description="Disordered" evidence="1">
    <location>
        <begin position="361"/>
        <end position="471"/>
    </location>
</feature>
<feature type="compositionally biased region" description="Polar residues" evidence="1">
    <location>
        <begin position="366"/>
        <end position="388"/>
    </location>
</feature>
<protein>
    <submittedName>
        <fullName evidence="2">Uncharacterized protein</fullName>
    </submittedName>
</protein>
<dbReference type="PANTHER" id="PTHR45960">
    <property type="entry name" value="GRB2-ASSOCIATED-BINDING PROTEIN"/>
    <property type="match status" value="1"/>
</dbReference>
<dbReference type="Proteomes" id="UP000466442">
    <property type="component" value="Linkage Group LG1"/>
</dbReference>
<accession>A0A6A4K1X1</accession>
<dbReference type="InterPro" id="IPR046355">
    <property type="entry name" value="Gab1-4-like"/>
</dbReference>
<reference evidence="2" key="1">
    <citation type="journal article" date="2021" name="Mol. Ecol. Resour.">
        <title>Apolygus lucorum genome provides insights into omnivorousness and mesophyll feeding.</title>
        <authorList>
            <person name="Liu Y."/>
            <person name="Liu H."/>
            <person name="Wang H."/>
            <person name="Huang T."/>
            <person name="Liu B."/>
            <person name="Yang B."/>
            <person name="Yin L."/>
            <person name="Li B."/>
            <person name="Zhang Y."/>
            <person name="Zhang S."/>
            <person name="Jiang F."/>
            <person name="Zhang X."/>
            <person name="Ren Y."/>
            <person name="Wang B."/>
            <person name="Wang S."/>
            <person name="Lu Y."/>
            <person name="Wu K."/>
            <person name="Fan W."/>
            <person name="Wang G."/>
        </authorList>
    </citation>
    <scope>NUCLEOTIDE SEQUENCE</scope>
    <source>
        <strain evidence="2">12Hb</strain>
    </source>
</reference>
<evidence type="ECO:0000313" key="2">
    <source>
        <dbReference type="EMBL" id="KAF6217144.1"/>
    </source>
</evidence>